<sequence>MDFKKHCLARQGAYSTKGSSFCEVPVNGLMAADGFYERDCCMPRGDPGRPPSLKLLPDKHKQTT</sequence>
<keyword evidence="2" id="KW-1185">Reference proteome</keyword>
<name>A0AAV6QLE7_SOLSE</name>
<dbReference type="EMBL" id="JAGKHQ010000017">
    <property type="protein sequence ID" value="KAG7490559.1"/>
    <property type="molecule type" value="Genomic_DNA"/>
</dbReference>
<reference evidence="1 2" key="1">
    <citation type="journal article" date="2021" name="Sci. Rep.">
        <title>Chromosome anchoring in Senegalese sole (Solea senegalensis) reveals sex-associated markers and genome rearrangements in flatfish.</title>
        <authorList>
            <person name="Guerrero-Cozar I."/>
            <person name="Gomez-Garrido J."/>
            <person name="Berbel C."/>
            <person name="Martinez-Blanch J.F."/>
            <person name="Alioto T."/>
            <person name="Claros M.G."/>
            <person name="Gagnaire P.A."/>
            <person name="Manchado M."/>
        </authorList>
    </citation>
    <scope>NUCLEOTIDE SEQUENCE [LARGE SCALE GENOMIC DNA]</scope>
    <source>
        <strain evidence="1">Sse05_10M</strain>
    </source>
</reference>
<protein>
    <submittedName>
        <fullName evidence="1">Uncharacterized protein</fullName>
    </submittedName>
</protein>
<dbReference type="Proteomes" id="UP000693946">
    <property type="component" value="Linkage Group LG5"/>
</dbReference>
<accession>A0AAV6QLE7</accession>
<evidence type="ECO:0000313" key="1">
    <source>
        <dbReference type="EMBL" id="KAG7490559.1"/>
    </source>
</evidence>
<comment type="caution">
    <text evidence="1">The sequence shown here is derived from an EMBL/GenBank/DDBJ whole genome shotgun (WGS) entry which is preliminary data.</text>
</comment>
<gene>
    <name evidence="1" type="ORF">JOB18_038125</name>
</gene>
<dbReference type="AlphaFoldDB" id="A0AAV6QLE7"/>
<proteinExistence type="predicted"/>
<organism evidence="1 2">
    <name type="scientific">Solea senegalensis</name>
    <name type="common">Senegalese sole</name>
    <dbReference type="NCBI Taxonomy" id="28829"/>
    <lineage>
        <taxon>Eukaryota</taxon>
        <taxon>Metazoa</taxon>
        <taxon>Chordata</taxon>
        <taxon>Craniata</taxon>
        <taxon>Vertebrata</taxon>
        <taxon>Euteleostomi</taxon>
        <taxon>Actinopterygii</taxon>
        <taxon>Neopterygii</taxon>
        <taxon>Teleostei</taxon>
        <taxon>Neoteleostei</taxon>
        <taxon>Acanthomorphata</taxon>
        <taxon>Carangaria</taxon>
        <taxon>Pleuronectiformes</taxon>
        <taxon>Pleuronectoidei</taxon>
        <taxon>Soleidae</taxon>
        <taxon>Solea</taxon>
    </lineage>
</organism>
<evidence type="ECO:0000313" key="2">
    <source>
        <dbReference type="Proteomes" id="UP000693946"/>
    </source>
</evidence>